<reference evidence="2 3" key="1">
    <citation type="submission" date="2018-11" db="EMBL/GenBank/DDBJ databases">
        <title>Genome assembly of Steccherinum ochraceum LE-BIN_3174, the white-rot fungus of the Steccherinaceae family (The Residual Polyporoid clade, Polyporales, Basidiomycota).</title>
        <authorList>
            <person name="Fedorova T.V."/>
            <person name="Glazunova O.A."/>
            <person name="Landesman E.O."/>
            <person name="Moiseenko K.V."/>
            <person name="Psurtseva N.V."/>
            <person name="Savinova O.S."/>
            <person name="Shakhova N.V."/>
            <person name="Tyazhelova T.V."/>
            <person name="Vasina D.V."/>
        </authorList>
    </citation>
    <scope>NUCLEOTIDE SEQUENCE [LARGE SCALE GENOMIC DNA]</scope>
    <source>
        <strain evidence="2 3">LE-BIN_3174</strain>
    </source>
</reference>
<dbReference type="AlphaFoldDB" id="A0A4R0RFC8"/>
<feature type="compositionally biased region" description="Low complexity" evidence="1">
    <location>
        <begin position="206"/>
        <end position="225"/>
    </location>
</feature>
<accession>A0A4R0RFC8</accession>
<keyword evidence="3" id="KW-1185">Reference proteome</keyword>
<evidence type="ECO:0000256" key="1">
    <source>
        <dbReference type="SAM" id="MobiDB-lite"/>
    </source>
</evidence>
<protein>
    <submittedName>
        <fullName evidence="2">Uncharacterized protein</fullName>
    </submittedName>
</protein>
<proteinExistence type="predicted"/>
<name>A0A4R0RFC8_9APHY</name>
<comment type="caution">
    <text evidence="2">The sequence shown here is derived from an EMBL/GenBank/DDBJ whole genome shotgun (WGS) entry which is preliminary data.</text>
</comment>
<sequence>MSVSDHIYFCLSNIPKEHGFVNKLPTSWSCTRSRPPLPIYVQLDSKTPTVVEALKSLRDKLKHISNKSPDEILQIMSEDLSWIGVVPVGGPWYAVARGRMYGVFQSYAIMSKQVDAWRLETSKGHTITACFKRFTHFAPALGFVATVGANREKWAALDNPQTTARQPDVFDAVVVAEAHGMDPFSFMGTPSQAFRPPMPNTESRHAAPLAASEASTSSSGGPSLAVRFPEGNSSSAFTGLQDLPSASRSPHASPSRATPSRATPRYAAAPPPFAMHSPSSSSIRSSVSSISSVTESQLSAQLQDGLSFRAPELEYTEVTSVVYSMIRDSTGIAGQLIGSQRPPSLGAQLPSLGREADFYLQCHGYTVEMVRAISEAFHRSRNQNEFLAALVELNIPQTEALYICRIVGIEVGNHSQVYVRRDITL</sequence>
<feature type="compositionally biased region" description="Low complexity" evidence="1">
    <location>
        <begin position="244"/>
        <end position="268"/>
    </location>
</feature>
<gene>
    <name evidence="2" type="ORF">EIP91_009021</name>
</gene>
<evidence type="ECO:0000313" key="2">
    <source>
        <dbReference type="EMBL" id="TCD61104.1"/>
    </source>
</evidence>
<feature type="region of interest" description="Disordered" evidence="1">
    <location>
        <begin position="186"/>
        <end position="281"/>
    </location>
</feature>
<organism evidence="2 3">
    <name type="scientific">Steccherinum ochraceum</name>
    <dbReference type="NCBI Taxonomy" id="92696"/>
    <lineage>
        <taxon>Eukaryota</taxon>
        <taxon>Fungi</taxon>
        <taxon>Dikarya</taxon>
        <taxon>Basidiomycota</taxon>
        <taxon>Agaricomycotina</taxon>
        <taxon>Agaricomycetes</taxon>
        <taxon>Polyporales</taxon>
        <taxon>Steccherinaceae</taxon>
        <taxon>Steccherinum</taxon>
    </lineage>
</organism>
<dbReference type="EMBL" id="RWJN01000504">
    <property type="protein sequence ID" value="TCD61104.1"/>
    <property type="molecule type" value="Genomic_DNA"/>
</dbReference>
<dbReference type="Proteomes" id="UP000292702">
    <property type="component" value="Unassembled WGS sequence"/>
</dbReference>
<dbReference type="OrthoDB" id="3043484at2759"/>
<evidence type="ECO:0000313" key="3">
    <source>
        <dbReference type="Proteomes" id="UP000292702"/>
    </source>
</evidence>